<dbReference type="Pfam" id="PF00034">
    <property type="entry name" value="Cytochrom_C"/>
    <property type="match status" value="1"/>
</dbReference>
<dbReference type="AlphaFoldDB" id="A0AAU8A0B6"/>
<dbReference type="PROSITE" id="PS51007">
    <property type="entry name" value="CYTC"/>
    <property type="match status" value="1"/>
</dbReference>
<reference evidence="9" key="1">
    <citation type="submission" date="2022-06" db="EMBL/GenBank/DDBJ databases">
        <title>New Polynucleobacter species.</title>
        <authorList>
            <person name="Hahn M.W."/>
        </authorList>
    </citation>
    <scope>NUCLEOTIDE SEQUENCE</scope>
    <source>
        <strain evidence="9">UK-FUSCHL-C3</strain>
    </source>
</reference>
<evidence type="ECO:0000259" key="8">
    <source>
        <dbReference type="PROSITE" id="PS51007"/>
    </source>
</evidence>
<dbReference type="GO" id="GO:0020037">
    <property type="term" value="F:heme binding"/>
    <property type="evidence" value="ECO:0007669"/>
    <property type="project" value="InterPro"/>
</dbReference>
<dbReference type="InterPro" id="IPR036909">
    <property type="entry name" value="Cyt_c-like_dom_sf"/>
</dbReference>
<dbReference type="EMBL" id="CP099959">
    <property type="protein sequence ID" value="XCC56864.1"/>
    <property type="molecule type" value="Genomic_DNA"/>
</dbReference>
<sequence>MNKAIIFSIGTALIASLFSINAQAQDVKGTAQAGQAKVWICVGCHAIPEYRADWPQVYRVPKLGGQNAEYIIASLKAYKSGERKHPTMRGIAGSLSDQDMADIAAYYAAQNANSPRNPLK</sequence>
<evidence type="ECO:0000256" key="6">
    <source>
        <dbReference type="PROSITE-ProRule" id="PRU00433"/>
    </source>
</evidence>
<evidence type="ECO:0000256" key="1">
    <source>
        <dbReference type="ARBA" id="ARBA00022448"/>
    </source>
</evidence>
<name>A0AAU8A0B6_9BURK</name>
<keyword evidence="4" id="KW-0249">Electron transport</keyword>
<dbReference type="RefSeq" id="WP_353437865.1">
    <property type="nucleotide sequence ID" value="NZ_CP099959.1"/>
</dbReference>
<keyword evidence="7" id="KW-0732">Signal</keyword>
<dbReference type="InterPro" id="IPR009056">
    <property type="entry name" value="Cyt_c-like_dom"/>
</dbReference>
<evidence type="ECO:0000256" key="5">
    <source>
        <dbReference type="ARBA" id="ARBA00023004"/>
    </source>
</evidence>
<evidence type="ECO:0000256" key="2">
    <source>
        <dbReference type="ARBA" id="ARBA00022617"/>
    </source>
</evidence>
<evidence type="ECO:0000313" key="9">
    <source>
        <dbReference type="EMBL" id="XCC56864.1"/>
    </source>
</evidence>
<feature type="signal peptide" evidence="7">
    <location>
        <begin position="1"/>
        <end position="24"/>
    </location>
</feature>
<keyword evidence="1" id="KW-0813">Transport</keyword>
<evidence type="ECO:0000256" key="4">
    <source>
        <dbReference type="ARBA" id="ARBA00022982"/>
    </source>
</evidence>
<organism evidence="9">
    <name type="scientific">Polynucleobacter sp. UK-FUSCHL-C3</name>
    <dbReference type="NCBI Taxonomy" id="2955208"/>
    <lineage>
        <taxon>Bacteria</taxon>
        <taxon>Pseudomonadati</taxon>
        <taxon>Pseudomonadota</taxon>
        <taxon>Betaproteobacteria</taxon>
        <taxon>Burkholderiales</taxon>
        <taxon>Burkholderiaceae</taxon>
        <taxon>Polynucleobacter</taxon>
    </lineage>
</organism>
<dbReference type="PANTHER" id="PTHR33751">
    <property type="entry name" value="CBB3-TYPE CYTOCHROME C OXIDASE SUBUNIT FIXP"/>
    <property type="match status" value="1"/>
</dbReference>
<evidence type="ECO:0000256" key="7">
    <source>
        <dbReference type="SAM" id="SignalP"/>
    </source>
</evidence>
<evidence type="ECO:0000256" key="3">
    <source>
        <dbReference type="ARBA" id="ARBA00022723"/>
    </source>
</evidence>
<feature type="domain" description="Cytochrome c" evidence="8">
    <location>
        <begin position="29"/>
        <end position="111"/>
    </location>
</feature>
<keyword evidence="3 6" id="KW-0479">Metal-binding</keyword>
<dbReference type="PANTHER" id="PTHR33751:SF9">
    <property type="entry name" value="CYTOCHROME C4"/>
    <property type="match status" value="1"/>
</dbReference>
<gene>
    <name evidence="9" type="ORF">NKE59_05005</name>
</gene>
<dbReference type="Gene3D" id="1.10.760.10">
    <property type="entry name" value="Cytochrome c-like domain"/>
    <property type="match status" value="1"/>
</dbReference>
<dbReference type="GO" id="GO:0046872">
    <property type="term" value="F:metal ion binding"/>
    <property type="evidence" value="ECO:0007669"/>
    <property type="project" value="UniProtKB-KW"/>
</dbReference>
<dbReference type="SUPFAM" id="SSF46626">
    <property type="entry name" value="Cytochrome c"/>
    <property type="match status" value="1"/>
</dbReference>
<keyword evidence="2 6" id="KW-0349">Heme</keyword>
<keyword evidence="5 6" id="KW-0408">Iron</keyword>
<dbReference type="InterPro" id="IPR050597">
    <property type="entry name" value="Cytochrome_c_Oxidase_Subunit"/>
</dbReference>
<accession>A0AAU8A0B6</accession>
<feature type="chain" id="PRO_5043907988" evidence="7">
    <location>
        <begin position="25"/>
        <end position="120"/>
    </location>
</feature>
<proteinExistence type="predicted"/>
<dbReference type="GO" id="GO:0009055">
    <property type="term" value="F:electron transfer activity"/>
    <property type="evidence" value="ECO:0007669"/>
    <property type="project" value="InterPro"/>
</dbReference>
<protein>
    <submittedName>
        <fullName evidence="9">Cytochrome c</fullName>
    </submittedName>
</protein>